<keyword evidence="2" id="KW-1185">Reference proteome</keyword>
<proteinExistence type="predicted"/>
<gene>
    <name evidence="1" type="ORF">JDN41_01720</name>
</gene>
<comment type="caution">
    <text evidence="1">The sequence shown here is derived from an EMBL/GenBank/DDBJ whole genome shotgun (WGS) entry which is preliminary data.</text>
</comment>
<evidence type="ECO:0000313" key="1">
    <source>
        <dbReference type="EMBL" id="MBJ7542274.1"/>
    </source>
</evidence>
<reference evidence="1 2" key="1">
    <citation type="submission" date="2020-12" db="EMBL/GenBank/DDBJ databases">
        <title>Revised draft genomes of Rhodomicrobium vannielii ATCC 17100 and Rhodomicrobium udaipurense JA643.</title>
        <authorList>
            <person name="Conners E.M."/>
            <person name="Davenport E.J."/>
            <person name="Bose A."/>
        </authorList>
    </citation>
    <scope>NUCLEOTIDE SEQUENCE [LARGE SCALE GENOMIC DNA]</scope>
    <source>
        <strain evidence="1 2">JA643</strain>
    </source>
</reference>
<dbReference type="EMBL" id="JAEMUK010000004">
    <property type="protein sequence ID" value="MBJ7542274.1"/>
    <property type="molecule type" value="Genomic_DNA"/>
</dbReference>
<organism evidence="1 2">
    <name type="scientific">Rhodomicrobium udaipurense</name>
    <dbReference type="NCBI Taxonomy" id="1202716"/>
    <lineage>
        <taxon>Bacteria</taxon>
        <taxon>Pseudomonadati</taxon>
        <taxon>Pseudomonadota</taxon>
        <taxon>Alphaproteobacteria</taxon>
        <taxon>Hyphomicrobiales</taxon>
        <taxon>Hyphomicrobiaceae</taxon>
        <taxon>Rhodomicrobium</taxon>
    </lineage>
</organism>
<sequence length="349" mass="39660">MIKAGEYVEVRSREEILASLDKNATIDGMPFMPQMFEYCGKRFTVYKNAYKTCDTVSGKYIGLQVDDAVHLPIRCDGKAFDGCQAACLLFWRTAWLKPVNEAGDVRMSSPASASRGCTEADVLAATTREVDGRKLYRCQATSLLEFTRPMAWWDVRQYANAYRSGNWSIAQVLRGLTYLGYTYGTRAHRAKIGAPARWLYNKARFVWGGIPFPRRPDLFPQKKSAASTSVLNLKPGEFVRVKPFEEILATLGKDGSHRGLMFDAELVPYCGKVFRVMTRVERFVDESCGEMRTLKTPAVILDGVVCQSKYSGQRMFCPREIFSWWREAWLERVEPMVLEERGGEHREAA</sequence>
<accession>A0A8I1KIZ6</accession>
<dbReference type="Proteomes" id="UP000623250">
    <property type="component" value="Unassembled WGS sequence"/>
</dbReference>
<name>A0A8I1KIZ6_9HYPH</name>
<dbReference type="RefSeq" id="WP_037235973.1">
    <property type="nucleotide sequence ID" value="NZ_JAEMUK010000004.1"/>
</dbReference>
<dbReference type="AlphaFoldDB" id="A0A8I1KIZ6"/>
<protein>
    <submittedName>
        <fullName evidence="1">Uncharacterized protein</fullName>
    </submittedName>
</protein>
<evidence type="ECO:0000313" key="2">
    <source>
        <dbReference type="Proteomes" id="UP000623250"/>
    </source>
</evidence>